<dbReference type="Pfam" id="PF08028">
    <property type="entry name" value="Acyl-CoA_dh_2"/>
    <property type="match status" value="1"/>
</dbReference>
<dbReference type="PIRSF" id="PIRSF016578">
    <property type="entry name" value="HsaA"/>
    <property type="match status" value="1"/>
</dbReference>
<keyword evidence="4" id="KW-1185">Reference proteome</keyword>
<dbReference type="PANTHER" id="PTHR48083">
    <property type="entry name" value="MEDIUM-CHAIN SPECIFIC ACYL-COA DEHYDROGENASE, MITOCHONDRIAL-RELATED"/>
    <property type="match status" value="1"/>
</dbReference>
<proteinExistence type="predicted"/>
<name>A0ABW8RNB1_9BACI</name>
<dbReference type="InterPro" id="IPR046373">
    <property type="entry name" value="Acyl-CoA_Oxase/DH_mid-dom_sf"/>
</dbReference>
<evidence type="ECO:0000256" key="1">
    <source>
        <dbReference type="ARBA" id="ARBA00023002"/>
    </source>
</evidence>
<reference evidence="3 4" key="1">
    <citation type="submission" date="2024-11" db="EMBL/GenBank/DDBJ databases">
        <authorList>
            <person name="Lucas J.A."/>
        </authorList>
    </citation>
    <scope>NUCLEOTIDE SEQUENCE [LARGE SCALE GENOMIC DNA]</scope>
    <source>
        <strain evidence="3 4">Z 5.4</strain>
    </source>
</reference>
<dbReference type="RefSeq" id="WP_406583423.1">
    <property type="nucleotide sequence ID" value="NZ_JBJHQH010000031.1"/>
</dbReference>
<keyword evidence="1" id="KW-0560">Oxidoreductase</keyword>
<dbReference type="InterPro" id="IPR037069">
    <property type="entry name" value="AcylCoA_DH/ox_N_sf"/>
</dbReference>
<protein>
    <submittedName>
        <fullName evidence="3">Acyl-CoA dehydrogenase</fullName>
    </submittedName>
</protein>
<dbReference type="SUPFAM" id="SSF56645">
    <property type="entry name" value="Acyl-CoA dehydrogenase NM domain-like"/>
    <property type="match status" value="1"/>
</dbReference>
<feature type="domain" description="Acyl-CoA dehydrogenase C-terminal" evidence="2">
    <location>
        <begin position="245"/>
        <end position="366"/>
    </location>
</feature>
<dbReference type="InterPro" id="IPR013107">
    <property type="entry name" value="Acyl-CoA_DH_C"/>
</dbReference>
<gene>
    <name evidence="3" type="ORF">ACJEBI_26540</name>
</gene>
<organism evidence="3 4">
    <name type="scientific">Bacillus salipaludis</name>
    <dbReference type="NCBI Taxonomy" id="2547811"/>
    <lineage>
        <taxon>Bacteria</taxon>
        <taxon>Bacillati</taxon>
        <taxon>Bacillota</taxon>
        <taxon>Bacilli</taxon>
        <taxon>Bacillales</taxon>
        <taxon>Bacillaceae</taxon>
        <taxon>Bacillus</taxon>
    </lineage>
</organism>
<dbReference type="Gene3D" id="2.40.110.10">
    <property type="entry name" value="Butyryl-CoA Dehydrogenase, subunit A, domain 2"/>
    <property type="match status" value="1"/>
</dbReference>
<dbReference type="InterPro" id="IPR009100">
    <property type="entry name" value="AcylCoA_DH/oxidase_NM_dom_sf"/>
</dbReference>
<dbReference type="InterPro" id="IPR036250">
    <property type="entry name" value="AcylCo_DH-like_C"/>
</dbReference>
<comment type="caution">
    <text evidence="3">The sequence shown here is derived from an EMBL/GenBank/DDBJ whole genome shotgun (WGS) entry which is preliminary data.</text>
</comment>
<dbReference type="PANTHER" id="PTHR48083:SF2">
    <property type="entry name" value="MEDIUM-CHAIN SPECIFIC ACYL-COA DEHYDROGENASE, MITOCHONDRIAL"/>
    <property type="match status" value="1"/>
</dbReference>
<sequence length="390" mass="43401">MVSNVLDENKTNLSLLLNGAEKVGKIAESEALEADVNKTVSKNVIDAIKEARLSKLLLPKKYGEPQVNLREYSQIIRTVGKYNTSAAWLTFLYSIHNSLVAFMTEEGAEEVMNQGGLIADIFAPIGKVEKDGDGYRITGKYSFVSGILYSDWVALAVKMKMDDSEETELCMLNIPISDVEIVENWDTLGLRGTGSNQVIVDNVYVPKQHLIRLTVADRTGRPPQGYDSDYPLYDVPFFSSFCVGFPMVALGGAERLLQEFKNRTEKRVRMGGNSAKDSRHQGVLAELTIKYYEAEGLLDKYISLLENYEMGKEDKRGEFAAIRAKITKNVSDIAVKVLLTLGGFSMFKGDPIEMFVRDLLAVCTHRSNLYEDSVESFGKAQFGFDISING</sequence>
<dbReference type="InterPro" id="IPR050741">
    <property type="entry name" value="Acyl-CoA_dehydrogenase"/>
</dbReference>
<dbReference type="Proteomes" id="UP001623041">
    <property type="component" value="Unassembled WGS sequence"/>
</dbReference>
<evidence type="ECO:0000313" key="3">
    <source>
        <dbReference type="EMBL" id="MFK9095013.1"/>
    </source>
</evidence>
<evidence type="ECO:0000313" key="4">
    <source>
        <dbReference type="Proteomes" id="UP001623041"/>
    </source>
</evidence>
<dbReference type="SUPFAM" id="SSF47203">
    <property type="entry name" value="Acyl-CoA dehydrogenase C-terminal domain-like"/>
    <property type="match status" value="1"/>
</dbReference>
<dbReference type="Gene3D" id="1.20.140.10">
    <property type="entry name" value="Butyryl-CoA Dehydrogenase, subunit A, domain 3"/>
    <property type="match status" value="1"/>
</dbReference>
<dbReference type="EMBL" id="JBJHQH010000031">
    <property type="protein sequence ID" value="MFK9095013.1"/>
    <property type="molecule type" value="Genomic_DNA"/>
</dbReference>
<evidence type="ECO:0000259" key="2">
    <source>
        <dbReference type="Pfam" id="PF08028"/>
    </source>
</evidence>
<dbReference type="Gene3D" id="1.10.540.10">
    <property type="entry name" value="Acyl-CoA dehydrogenase/oxidase, N-terminal domain"/>
    <property type="match status" value="1"/>
</dbReference>
<accession>A0ABW8RNB1</accession>